<evidence type="ECO:0000256" key="4">
    <source>
        <dbReference type="ARBA" id="ARBA00022741"/>
    </source>
</evidence>
<name>A0A2N0Z9M5_9BACI</name>
<dbReference type="RefSeq" id="WP_066201048.1">
    <property type="nucleotide sequence ID" value="NZ_JARMMB010000007.1"/>
</dbReference>
<dbReference type="InterPro" id="IPR004604">
    <property type="entry name" value="DNA_recomb/repair_RecN"/>
</dbReference>
<feature type="coiled-coil region" evidence="10">
    <location>
        <begin position="331"/>
        <end position="365"/>
    </location>
</feature>
<keyword evidence="7 9" id="KW-0234">DNA repair</keyword>
<comment type="function">
    <text evidence="1 9">May be involved in recombinational repair of damaged DNA.</text>
</comment>
<dbReference type="GO" id="GO:0006281">
    <property type="term" value="P:DNA repair"/>
    <property type="evidence" value="ECO:0007669"/>
    <property type="project" value="UniProtKB-KW"/>
</dbReference>
<dbReference type="GO" id="GO:0005524">
    <property type="term" value="F:ATP binding"/>
    <property type="evidence" value="ECO:0007669"/>
    <property type="project" value="UniProtKB-KW"/>
</dbReference>
<dbReference type="SUPFAM" id="SSF52540">
    <property type="entry name" value="P-loop containing nucleoside triphosphate hydrolases"/>
    <property type="match status" value="2"/>
</dbReference>
<evidence type="ECO:0000256" key="3">
    <source>
        <dbReference type="ARBA" id="ARBA00021315"/>
    </source>
</evidence>
<keyword evidence="4" id="KW-0547">Nucleotide-binding</keyword>
<dbReference type="Proteomes" id="UP000233343">
    <property type="component" value="Unassembled WGS sequence"/>
</dbReference>
<organism evidence="12 13">
    <name type="scientific">Cytobacillus horneckiae</name>
    <dbReference type="NCBI Taxonomy" id="549687"/>
    <lineage>
        <taxon>Bacteria</taxon>
        <taxon>Bacillati</taxon>
        <taxon>Bacillota</taxon>
        <taxon>Bacilli</taxon>
        <taxon>Bacillales</taxon>
        <taxon>Bacillaceae</taxon>
        <taxon>Cytobacillus</taxon>
    </lineage>
</organism>
<dbReference type="Gene3D" id="3.40.50.300">
    <property type="entry name" value="P-loop containing nucleotide triphosphate hydrolases"/>
    <property type="match status" value="2"/>
</dbReference>
<comment type="caution">
    <text evidence="12">The sequence shown here is derived from an EMBL/GenBank/DDBJ whole genome shotgun (WGS) entry which is preliminary data.</text>
</comment>
<evidence type="ECO:0000256" key="2">
    <source>
        <dbReference type="ARBA" id="ARBA00009441"/>
    </source>
</evidence>
<dbReference type="InterPro" id="IPR027417">
    <property type="entry name" value="P-loop_NTPase"/>
</dbReference>
<evidence type="ECO:0000256" key="6">
    <source>
        <dbReference type="ARBA" id="ARBA00022840"/>
    </source>
</evidence>
<evidence type="ECO:0000256" key="9">
    <source>
        <dbReference type="PIRNR" id="PIRNR003128"/>
    </source>
</evidence>
<comment type="similarity">
    <text evidence="2 9">Belongs to the RecN family.</text>
</comment>
<dbReference type="GO" id="GO:0006310">
    <property type="term" value="P:DNA recombination"/>
    <property type="evidence" value="ECO:0007669"/>
    <property type="project" value="InterPro"/>
</dbReference>
<keyword evidence="13" id="KW-1185">Reference proteome</keyword>
<dbReference type="PANTHER" id="PTHR11059">
    <property type="entry name" value="DNA REPAIR PROTEIN RECN"/>
    <property type="match status" value="1"/>
</dbReference>
<keyword evidence="10" id="KW-0175">Coiled coil</keyword>
<evidence type="ECO:0000313" key="13">
    <source>
        <dbReference type="Proteomes" id="UP000233343"/>
    </source>
</evidence>
<dbReference type="PANTHER" id="PTHR11059:SF0">
    <property type="entry name" value="DNA REPAIR PROTEIN RECN"/>
    <property type="match status" value="1"/>
</dbReference>
<evidence type="ECO:0000256" key="7">
    <source>
        <dbReference type="ARBA" id="ARBA00023204"/>
    </source>
</evidence>
<dbReference type="NCBIfam" id="TIGR00634">
    <property type="entry name" value="recN"/>
    <property type="match status" value="1"/>
</dbReference>
<dbReference type="CDD" id="cd03241">
    <property type="entry name" value="ABC_RecN"/>
    <property type="match status" value="2"/>
</dbReference>
<dbReference type="PIRSF" id="PIRSF003128">
    <property type="entry name" value="RecN"/>
    <property type="match status" value="1"/>
</dbReference>
<dbReference type="EMBL" id="PISD01000075">
    <property type="protein sequence ID" value="PKG26215.1"/>
    <property type="molecule type" value="Genomic_DNA"/>
</dbReference>
<dbReference type="FunFam" id="3.40.50.300:FF:000319">
    <property type="entry name" value="DNA repair protein RecN"/>
    <property type="match status" value="1"/>
</dbReference>
<accession>A0A2N0Z9M5</accession>
<proteinExistence type="inferred from homology"/>
<protein>
    <recommendedName>
        <fullName evidence="3 9">DNA repair protein RecN</fullName>
    </recommendedName>
    <alternativeName>
        <fullName evidence="8 9">Recombination protein N</fullName>
    </alternativeName>
</protein>
<gene>
    <name evidence="12" type="primary">recN</name>
    <name evidence="12" type="ORF">CWS20_25150</name>
</gene>
<dbReference type="AlphaFoldDB" id="A0A2N0Z9M5"/>
<dbReference type="GO" id="GO:0009432">
    <property type="term" value="P:SOS response"/>
    <property type="evidence" value="ECO:0007669"/>
    <property type="project" value="TreeGrafter"/>
</dbReference>
<keyword evidence="5 9" id="KW-0227">DNA damage</keyword>
<dbReference type="InterPro" id="IPR003395">
    <property type="entry name" value="RecF/RecN/SMC_N"/>
</dbReference>
<keyword evidence="6" id="KW-0067">ATP-binding</keyword>
<evidence type="ECO:0000256" key="1">
    <source>
        <dbReference type="ARBA" id="ARBA00003618"/>
    </source>
</evidence>
<reference evidence="12 13" key="1">
    <citation type="journal article" date="2010" name="Int. J. Syst. Evol. Microbiol.">
        <title>Bacillus horneckiae sp. nov., isolated from a spacecraft-assembly clean room.</title>
        <authorList>
            <person name="Vaishampayan P."/>
            <person name="Probst A."/>
            <person name="Krishnamurthi S."/>
            <person name="Ghosh S."/>
            <person name="Osman S."/>
            <person name="McDowall A."/>
            <person name="Ruckmani A."/>
            <person name="Mayilraj S."/>
            <person name="Venkateswaran K."/>
        </authorList>
    </citation>
    <scope>NUCLEOTIDE SEQUENCE [LARGE SCALE GENOMIC DNA]</scope>
    <source>
        <strain evidence="13">1PO1SC</strain>
    </source>
</reference>
<dbReference type="FunFam" id="3.40.50.300:FF:000356">
    <property type="entry name" value="DNA repair protein RecN"/>
    <property type="match status" value="1"/>
</dbReference>
<evidence type="ECO:0000259" key="11">
    <source>
        <dbReference type="Pfam" id="PF02463"/>
    </source>
</evidence>
<dbReference type="Pfam" id="PF02463">
    <property type="entry name" value="SMC_N"/>
    <property type="match status" value="1"/>
</dbReference>
<evidence type="ECO:0000256" key="8">
    <source>
        <dbReference type="ARBA" id="ARBA00033408"/>
    </source>
</evidence>
<sequence>MLNEISIRNFAIIEALSIPFEKGLTVLSGETGAGKSIIIDAVHLLVGGRGSAEFVRHGEDKAEIEGLFLLDDLNHPCYKKAEEFGIEIEDGMVVLRRDISKNGKSVCRINGKLVTISTLREVGSTLVDIHGQHEHQELMDESRHLPLLDQFGGQKIAKSHNEYENIFRSYDQTMKKINNLTENEQQMAHRLDLIQFQLEEIRNADLKLNEDEELIEEKQKLSNFERIFEALQISFNALQGEQKGMDWVGLAMSQMQTASELDSNFQELSESVSNSFYQLEDSMRTLRNELDLMEYNPGRLNEIEERLNEINGLKRKYGQSIEATLEYASKIEEEIETILNKETHIEQLQKTAASLREDLLVEGEELSRLRQKTAVNLTKLIHKELKELYMEKTVFKVNFTMDKETFSKNGLDIVEFYLSTNPGEPLKPLSKIASGGELSRIMLALKSIFSKHQGVTSIIFDEVDTGVSGRVAQAIAEKIHQVAKDSQVLCISHLPQVAAMADSHLFISKNTKAGRTKTTVKSLGDEEKIKEIGRMISGVEITDLTREHAKELLLMAKQVKIP</sequence>
<evidence type="ECO:0000313" key="12">
    <source>
        <dbReference type="EMBL" id="PKG26215.1"/>
    </source>
</evidence>
<dbReference type="GO" id="GO:0043590">
    <property type="term" value="C:bacterial nucleoid"/>
    <property type="evidence" value="ECO:0007669"/>
    <property type="project" value="TreeGrafter"/>
</dbReference>
<evidence type="ECO:0000256" key="10">
    <source>
        <dbReference type="SAM" id="Coils"/>
    </source>
</evidence>
<feature type="domain" description="RecF/RecN/SMC N-terminal" evidence="11">
    <location>
        <begin position="1"/>
        <end position="510"/>
    </location>
</feature>
<dbReference type="NCBIfam" id="NF008121">
    <property type="entry name" value="PRK10869.1"/>
    <property type="match status" value="1"/>
</dbReference>
<evidence type="ECO:0000256" key="5">
    <source>
        <dbReference type="ARBA" id="ARBA00022763"/>
    </source>
</evidence>